<keyword evidence="4 16" id="KW-0819">tRNA processing</keyword>
<evidence type="ECO:0000256" key="1">
    <source>
        <dbReference type="ARBA" id="ARBA00012724"/>
    </source>
</evidence>
<evidence type="ECO:0000313" key="21">
    <source>
        <dbReference type="EMBL" id="KAH3679808.1"/>
    </source>
</evidence>
<keyword evidence="8" id="KW-0418">Kinase</keyword>
<feature type="active site" description="N6-AMP-lysine intermediate" evidence="17">
    <location>
        <position position="112"/>
    </location>
</feature>
<evidence type="ECO:0000256" key="3">
    <source>
        <dbReference type="ARBA" id="ARBA00022679"/>
    </source>
</evidence>
<evidence type="ECO:0000259" key="20">
    <source>
        <dbReference type="Pfam" id="PF09511"/>
    </source>
</evidence>
<evidence type="ECO:0000256" key="4">
    <source>
        <dbReference type="ARBA" id="ARBA00022694"/>
    </source>
</evidence>
<comment type="caution">
    <text evidence="21">The sequence shown here is derived from an EMBL/GenBank/DDBJ whole genome shotgun (WGS) entry which is preliminary data.</text>
</comment>
<evidence type="ECO:0000259" key="18">
    <source>
        <dbReference type="Pfam" id="PF08302"/>
    </source>
</evidence>
<dbReference type="Pfam" id="PF08302">
    <property type="entry name" value="tRNA_lig_CPD"/>
    <property type="match status" value="1"/>
</dbReference>
<keyword evidence="5" id="KW-0540">Nuclease</keyword>
<dbReference type="EC" id="6.5.1.3" evidence="1 16"/>
<dbReference type="Pfam" id="PF08303">
    <property type="entry name" value="tRNA_lig_kinase"/>
    <property type="match status" value="1"/>
</dbReference>
<evidence type="ECO:0000256" key="7">
    <source>
        <dbReference type="ARBA" id="ARBA00022759"/>
    </source>
</evidence>
<sequence length="827" mass="94515">MSNKDHQTRDTAELISQLEQATQLKGKGKCIKKIFQISGTQRNLISWKFNEWDYGKEKIKLPSNARGLFTLEDQPVLAVRGYDKFFNINEVAFTRWDWLAENTQGPYYVTSKENGCIILVSGLSDGTLVVCSKHSTGSRDDVERNHATSGQDFLREQLQARGVTERDFALKLHEMNATAVCELCDDAFEEHIVEYKGQDSGLYLHGLNLNKPIFETLSIEAVNQFSQQYGFKTIDYFTENSLGGLKQTLDEHSKVGSYKGKEIEGFVIRCKLLSDSSDYFFKFKFEEPYLMYRQWREATRTYIHTRLRSELRFNKHKFITNKYLDFVIPILETEPQTCADYLQGKGQIELRQRFLAAYGMTGSEILNQERVQELEELNAFDKLQINDDSRFIFVPVATVGCGKTTTALTLTHLFADQFGIVINDNISKQNKAAFFKQPLEILKQKKAVFMDRNNHQYRERKQIFDEISKCRDDYLPYDTNVQFIALNFVTDDLDEAELWRTTTQRVFERGDNHQSIKVATDGKKVAESIMSGFIKRFQPINTAKEPDCAFDLVIDMKVSSSGDSSLENAKLIVEQIHSKYPVLIPELPTTQQIDAAFSKALNYKPTFTKMMGNGGGAKKEKTRRPTYFSTRVQDVPGFLAKISSALQSKHKSEFFEFLQLNNRVQEEFHVTLAHVAQTKAGTAQDKEIWNEYLKVFQTQNGKKEETQAGKPKACSSQSLNGIKADIKLKSIVFDTKAMAINVELLRIHHHPSTESDTNTVLNLKCMNKFPHITIGTATASIKPFYSNQLIGSMEVYDFKEGEFGDSLNNVLFEDSVVLENLKVFVNF</sequence>
<feature type="domain" description="tRNA ligase kinase" evidence="19">
    <location>
        <begin position="392"/>
        <end position="558"/>
    </location>
</feature>
<keyword evidence="3" id="KW-0808">Transferase</keyword>
<evidence type="ECO:0000256" key="16">
    <source>
        <dbReference type="PIRNR" id="PIRNR019634"/>
    </source>
</evidence>
<evidence type="ECO:0000256" key="10">
    <source>
        <dbReference type="ARBA" id="ARBA00022840"/>
    </source>
</evidence>
<organism evidence="21 22">
    <name type="scientific">Wickerhamomyces pijperi</name>
    <name type="common">Yeast</name>
    <name type="synonym">Pichia pijperi</name>
    <dbReference type="NCBI Taxonomy" id="599730"/>
    <lineage>
        <taxon>Eukaryota</taxon>
        <taxon>Fungi</taxon>
        <taxon>Dikarya</taxon>
        <taxon>Ascomycota</taxon>
        <taxon>Saccharomycotina</taxon>
        <taxon>Saccharomycetes</taxon>
        <taxon>Phaffomycetales</taxon>
        <taxon>Wickerhamomycetaceae</taxon>
        <taxon>Wickerhamomyces</taxon>
    </lineage>
</organism>
<dbReference type="GO" id="GO:0005634">
    <property type="term" value="C:nucleus"/>
    <property type="evidence" value="ECO:0007669"/>
    <property type="project" value="TreeGrafter"/>
</dbReference>
<accession>A0A9P8PWW2</accession>
<protein>
    <recommendedName>
        <fullName evidence="15 16">tRNA ligase</fullName>
        <ecNumber evidence="1 16">6.5.1.3</ecNumber>
    </recommendedName>
</protein>
<keyword evidence="11" id="KW-0511">Multifunctional enzyme</keyword>
<keyword evidence="2 16" id="KW-0436">Ligase</keyword>
<evidence type="ECO:0000256" key="9">
    <source>
        <dbReference type="ARBA" id="ARBA00022801"/>
    </source>
</evidence>
<evidence type="ECO:0000256" key="8">
    <source>
        <dbReference type="ARBA" id="ARBA00022777"/>
    </source>
</evidence>
<comment type="function">
    <text evidence="13">One of the two proteins required for the splicing of precursor tRNA molecules containing introns. The ligation activity requires three enzymatic activities: phosphorylation of the 5' terminus of the 3' half-tRNA in the presence of ATP, opening of the 2'3'-cyclic phosphodiester bond of the 5' half-tRNA leaving a 2'-phosphomonoester and ligation of the two tRNA halves in an ATP-dependent reaction.</text>
</comment>
<gene>
    <name evidence="21" type="ORF">WICPIJ_008508</name>
</gene>
<evidence type="ECO:0000256" key="14">
    <source>
        <dbReference type="ARBA" id="ARBA00061627"/>
    </source>
</evidence>
<evidence type="ECO:0000256" key="13">
    <source>
        <dbReference type="ARBA" id="ARBA00055002"/>
    </source>
</evidence>
<comment type="catalytic activity">
    <reaction evidence="12 16">
        <text>ATP + (ribonucleotide)n-3'-hydroxyl + 5'-phospho-(ribonucleotide)m = (ribonucleotide)n+m + AMP + diphosphate.</text>
        <dbReference type="EC" id="6.5.1.3"/>
    </reaction>
</comment>
<dbReference type="InterPro" id="IPR019039">
    <property type="entry name" value="T4-Rnl1-like_N"/>
</dbReference>
<dbReference type="GO" id="GO:0005524">
    <property type="term" value="F:ATP binding"/>
    <property type="evidence" value="ECO:0007669"/>
    <property type="project" value="UniProtKB-UniRule"/>
</dbReference>
<dbReference type="InterPro" id="IPR027417">
    <property type="entry name" value="P-loop_NTPase"/>
</dbReference>
<dbReference type="GO" id="GO:0004519">
    <property type="term" value="F:endonuclease activity"/>
    <property type="evidence" value="ECO:0007669"/>
    <property type="project" value="UniProtKB-KW"/>
</dbReference>
<keyword evidence="10" id="KW-0067">ATP-binding</keyword>
<dbReference type="InterPro" id="IPR015966">
    <property type="entry name" value="tRNA_lig_kin_fungi"/>
</dbReference>
<reference evidence="21" key="1">
    <citation type="journal article" date="2021" name="Open Biol.">
        <title>Shared evolutionary footprints suggest mitochondrial oxidative damage underlies multiple complex I losses in fungi.</title>
        <authorList>
            <person name="Schikora-Tamarit M.A."/>
            <person name="Marcet-Houben M."/>
            <person name="Nosek J."/>
            <person name="Gabaldon T."/>
        </authorList>
    </citation>
    <scope>NUCLEOTIDE SEQUENCE</scope>
    <source>
        <strain evidence="21">CBS2887</strain>
    </source>
</reference>
<feature type="domain" description="tRNA ligase phosphodiesterase" evidence="18">
    <location>
        <begin position="564"/>
        <end position="819"/>
    </location>
</feature>
<evidence type="ECO:0000256" key="15">
    <source>
        <dbReference type="ARBA" id="ARBA00073988"/>
    </source>
</evidence>
<evidence type="ECO:0000256" key="6">
    <source>
        <dbReference type="ARBA" id="ARBA00022741"/>
    </source>
</evidence>
<dbReference type="PIRSF" id="PIRSF019634">
    <property type="entry name" value="tRNA_lig_yeast"/>
    <property type="match status" value="1"/>
</dbReference>
<evidence type="ECO:0000256" key="2">
    <source>
        <dbReference type="ARBA" id="ARBA00022598"/>
    </source>
</evidence>
<evidence type="ECO:0000256" key="12">
    <source>
        <dbReference type="ARBA" id="ARBA00034038"/>
    </source>
</evidence>
<feature type="domain" description="T4 RNA ligase 1-like N-terminal" evidence="20">
    <location>
        <begin position="64"/>
        <end position="290"/>
    </location>
</feature>
<evidence type="ECO:0000259" key="19">
    <source>
        <dbReference type="Pfam" id="PF08303"/>
    </source>
</evidence>
<name>A0A9P8PWW2_WICPI</name>
<dbReference type="EMBL" id="JAEUBG010004846">
    <property type="protein sequence ID" value="KAH3679808.1"/>
    <property type="molecule type" value="Genomic_DNA"/>
</dbReference>
<dbReference type="GO" id="GO:0006388">
    <property type="term" value="P:tRNA splicing, via endonucleolytic cleavage and ligation"/>
    <property type="evidence" value="ECO:0007669"/>
    <property type="project" value="UniProtKB-UniRule"/>
</dbReference>
<evidence type="ECO:0000256" key="17">
    <source>
        <dbReference type="PIRSR" id="PIRSR019634-50"/>
    </source>
</evidence>
<proteinExistence type="inferred from homology"/>
<keyword evidence="6" id="KW-0547">Nucleotide-binding</keyword>
<dbReference type="Gene3D" id="3.40.50.300">
    <property type="entry name" value="P-loop containing nucleotide triphosphate hydrolases"/>
    <property type="match status" value="1"/>
</dbReference>
<evidence type="ECO:0000256" key="5">
    <source>
        <dbReference type="ARBA" id="ARBA00022722"/>
    </source>
</evidence>
<dbReference type="Pfam" id="PF09511">
    <property type="entry name" value="RNA_lig_T4_1"/>
    <property type="match status" value="1"/>
</dbReference>
<dbReference type="InterPro" id="IPR012387">
    <property type="entry name" value="Trl1_fun"/>
</dbReference>
<dbReference type="FunFam" id="3.40.50.300:FF:001934">
    <property type="entry name" value="tRNA ligase"/>
    <property type="match status" value="1"/>
</dbReference>
<keyword evidence="22" id="KW-1185">Reference proteome</keyword>
<dbReference type="AlphaFoldDB" id="A0A9P8PWW2"/>
<dbReference type="OrthoDB" id="276239at2759"/>
<reference evidence="21" key="2">
    <citation type="submission" date="2021-01" db="EMBL/GenBank/DDBJ databases">
        <authorList>
            <person name="Schikora-Tamarit M.A."/>
        </authorList>
    </citation>
    <scope>NUCLEOTIDE SEQUENCE</scope>
    <source>
        <strain evidence="21">CBS2887</strain>
    </source>
</reference>
<evidence type="ECO:0000256" key="11">
    <source>
        <dbReference type="ARBA" id="ARBA00023268"/>
    </source>
</evidence>
<comment type="similarity">
    <text evidence="14 16">Belongs to the TRL1 family.</text>
</comment>
<dbReference type="Proteomes" id="UP000774326">
    <property type="component" value="Unassembled WGS sequence"/>
</dbReference>
<evidence type="ECO:0000313" key="22">
    <source>
        <dbReference type="Proteomes" id="UP000774326"/>
    </source>
</evidence>
<dbReference type="InterPro" id="IPR015965">
    <property type="entry name" value="tRNA_lig_PDEase"/>
</dbReference>
<dbReference type="GO" id="GO:0051730">
    <property type="term" value="F:GTP-dependent polyribonucleotide 5'-hydroxyl-kinase activity"/>
    <property type="evidence" value="ECO:0007669"/>
    <property type="project" value="InterPro"/>
</dbReference>
<keyword evidence="9" id="KW-0378">Hydrolase</keyword>
<dbReference type="GO" id="GO:0003972">
    <property type="term" value="F:RNA ligase (ATP) activity"/>
    <property type="evidence" value="ECO:0007669"/>
    <property type="project" value="UniProtKB-UniRule"/>
</dbReference>
<keyword evidence="7" id="KW-0255">Endonuclease</keyword>
<dbReference type="GO" id="GO:0008081">
    <property type="term" value="F:phosphoric diester hydrolase activity"/>
    <property type="evidence" value="ECO:0007669"/>
    <property type="project" value="InterPro"/>
</dbReference>
<dbReference type="PANTHER" id="PTHR32004:SF1">
    <property type="entry name" value="TRNA LIGASE"/>
    <property type="match status" value="1"/>
</dbReference>
<dbReference type="PANTHER" id="PTHR32004">
    <property type="entry name" value="TRNA LIGASE"/>
    <property type="match status" value="1"/>
</dbReference>